<evidence type="ECO:0000313" key="2">
    <source>
        <dbReference type="Proteomes" id="UP001632038"/>
    </source>
</evidence>
<accession>A0ABD3DCH8</accession>
<evidence type="ECO:0008006" key="3">
    <source>
        <dbReference type="Google" id="ProtNLM"/>
    </source>
</evidence>
<gene>
    <name evidence="1" type="ORF">CASFOL_017863</name>
</gene>
<sequence length="152" mass="17818">MAIHQYWGDDEEFLDVYHLFALKEAEHRTIKTLTEYMKEDEQKYLVYGKIVRLETGNQFWYLGCLWCRKEVEVVNVRKMCLHCGYITRDNIYSVVDETGSMKLTLSDGASTRLIGQRTEDVIALQDDEGLPVCARRGYSGERDWAARLQRRP</sequence>
<protein>
    <recommendedName>
        <fullName evidence="3">Replication factor A C-terminal domain-containing protein</fullName>
    </recommendedName>
</protein>
<dbReference type="Proteomes" id="UP001632038">
    <property type="component" value="Unassembled WGS sequence"/>
</dbReference>
<proteinExistence type="predicted"/>
<reference evidence="2" key="1">
    <citation type="journal article" date="2024" name="IScience">
        <title>Strigolactones Initiate the Formation of Haustorium-like Structures in Castilleja.</title>
        <authorList>
            <person name="Buerger M."/>
            <person name="Peterson D."/>
            <person name="Chory J."/>
        </authorList>
    </citation>
    <scope>NUCLEOTIDE SEQUENCE [LARGE SCALE GENOMIC DNA]</scope>
</reference>
<organism evidence="1 2">
    <name type="scientific">Castilleja foliolosa</name>
    <dbReference type="NCBI Taxonomy" id="1961234"/>
    <lineage>
        <taxon>Eukaryota</taxon>
        <taxon>Viridiplantae</taxon>
        <taxon>Streptophyta</taxon>
        <taxon>Embryophyta</taxon>
        <taxon>Tracheophyta</taxon>
        <taxon>Spermatophyta</taxon>
        <taxon>Magnoliopsida</taxon>
        <taxon>eudicotyledons</taxon>
        <taxon>Gunneridae</taxon>
        <taxon>Pentapetalae</taxon>
        <taxon>asterids</taxon>
        <taxon>lamiids</taxon>
        <taxon>Lamiales</taxon>
        <taxon>Orobanchaceae</taxon>
        <taxon>Pedicularideae</taxon>
        <taxon>Castillejinae</taxon>
        <taxon>Castilleja</taxon>
    </lineage>
</organism>
<dbReference type="AlphaFoldDB" id="A0ABD3DCH8"/>
<dbReference type="EMBL" id="JAVIJP010000019">
    <property type="protein sequence ID" value="KAL3638492.1"/>
    <property type="molecule type" value="Genomic_DNA"/>
</dbReference>
<keyword evidence="2" id="KW-1185">Reference proteome</keyword>
<dbReference type="Gene3D" id="2.40.50.140">
    <property type="entry name" value="Nucleic acid-binding proteins"/>
    <property type="match status" value="1"/>
</dbReference>
<dbReference type="InterPro" id="IPR012340">
    <property type="entry name" value="NA-bd_OB-fold"/>
</dbReference>
<dbReference type="SUPFAM" id="SSF50249">
    <property type="entry name" value="Nucleic acid-binding proteins"/>
    <property type="match status" value="1"/>
</dbReference>
<evidence type="ECO:0000313" key="1">
    <source>
        <dbReference type="EMBL" id="KAL3638492.1"/>
    </source>
</evidence>
<comment type="caution">
    <text evidence="1">The sequence shown here is derived from an EMBL/GenBank/DDBJ whole genome shotgun (WGS) entry which is preliminary data.</text>
</comment>
<name>A0ABD3DCH8_9LAMI</name>